<gene>
    <name evidence="2" type="ORF">ANN_17506</name>
</gene>
<evidence type="ECO:0000313" key="3">
    <source>
        <dbReference type="Proteomes" id="UP001148838"/>
    </source>
</evidence>
<sequence>MSPKSNAESYPAILLRVVEGKPQKKSNQYADDMVLGSSNVTDLQTAVNRLHDWAEENELKINKSKTIMMIFRRERRAAAEDRITIDGKELEKANSFNYLGITLQTTGLSFRLYIRERWLPL</sequence>
<dbReference type="InterPro" id="IPR043502">
    <property type="entry name" value="DNA/RNA_pol_sf"/>
</dbReference>
<organism evidence="2 3">
    <name type="scientific">Periplaneta americana</name>
    <name type="common">American cockroach</name>
    <name type="synonym">Blatta americana</name>
    <dbReference type="NCBI Taxonomy" id="6978"/>
    <lineage>
        <taxon>Eukaryota</taxon>
        <taxon>Metazoa</taxon>
        <taxon>Ecdysozoa</taxon>
        <taxon>Arthropoda</taxon>
        <taxon>Hexapoda</taxon>
        <taxon>Insecta</taxon>
        <taxon>Pterygota</taxon>
        <taxon>Neoptera</taxon>
        <taxon>Polyneoptera</taxon>
        <taxon>Dictyoptera</taxon>
        <taxon>Blattodea</taxon>
        <taxon>Blattoidea</taxon>
        <taxon>Blattidae</taxon>
        <taxon>Blattinae</taxon>
        <taxon>Periplaneta</taxon>
    </lineage>
</organism>
<keyword evidence="3" id="KW-1185">Reference proteome</keyword>
<evidence type="ECO:0000313" key="2">
    <source>
        <dbReference type="EMBL" id="KAJ4437364.1"/>
    </source>
</evidence>
<accession>A0ABQ8ST51</accession>
<dbReference type="SUPFAM" id="SSF56672">
    <property type="entry name" value="DNA/RNA polymerases"/>
    <property type="match status" value="1"/>
</dbReference>
<name>A0ABQ8ST51_PERAM</name>
<dbReference type="Proteomes" id="UP001148838">
    <property type="component" value="Unassembled WGS sequence"/>
</dbReference>
<dbReference type="PANTHER" id="PTHR47027:SF20">
    <property type="entry name" value="REVERSE TRANSCRIPTASE-LIKE PROTEIN WITH RNA-DIRECTED DNA POLYMERASE DOMAIN"/>
    <property type="match status" value="1"/>
</dbReference>
<dbReference type="PROSITE" id="PS50878">
    <property type="entry name" value="RT_POL"/>
    <property type="match status" value="1"/>
</dbReference>
<protein>
    <recommendedName>
        <fullName evidence="1">Reverse transcriptase domain-containing protein</fullName>
    </recommendedName>
</protein>
<comment type="caution">
    <text evidence="2">The sequence shown here is derived from an EMBL/GenBank/DDBJ whole genome shotgun (WGS) entry which is preliminary data.</text>
</comment>
<dbReference type="InterPro" id="IPR000477">
    <property type="entry name" value="RT_dom"/>
</dbReference>
<proteinExistence type="predicted"/>
<feature type="domain" description="Reverse transcriptase" evidence="1">
    <location>
        <begin position="1"/>
        <end position="103"/>
    </location>
</feature>
<dbReference type="PANTHER" id="PTHR47027">
    <property type="entry name" value="REVERSE TRANSCRIPTASE DOMAIN-CONTAINING PROTEIN"/>
    <property type="match status" value="1"/>
</dbReference>
<dbReference type="Pfam" id="PF00078">
    <property type="entry name" value="RVT_1"/>
    <property type="match status" value="1"/>
</dbReference>
<evidence type="ECO:0000259" key="1">
    <source>
        <dbReference type="PROSITE" id="PS50878"/>
    </source>
</evidence>
<reference evidence="2 3" key="1">
    <citation type="journal article" date="2022" name="Allergy">
        <title>Genome assembly and annotation of Periplaneta americana reveal a comprehensive cockroach allergen profile.</title>
        <authorList>
            <person name="Wang L."/>
            <person name="Xiong Q."/>
            <person name="Saelim N."/>
            <person name="Wang L."/>
            <person name="Nong W."/>
            <person name="Wan A.T."/>
            <person name="Shi M."/>
            <person name="Liu X."/>
            <person name="Cao Q."/>
            <person name="Hui J.H.L."/>
            <person name="Sookrung N."/>
            <person name="Leung T.F."/>
            <person name="Tungtrongchitr A."/>
            <person name="Tsui S.K.W."/>
        </authorList>
    </citation>
    <scope>NUCLEOTIDE SEQUENCE [LARGE SCALE GENOMIC DNA]</scope>
    <source>
        <strain evidence="2">PWHHKU_190912</strain>
    </source>
</reference>
<dbReference type="EMBL" id="JAJSOF020000021">
    <property type="protein sequence ID" value="KAJ4437364.1"/>
    <property type="molecule type" value="Genomic_DNA"/>
</dbReference>